<feature type="compositionally biased region" description="Basic and acidic residues" evidence="1">
    <location>
        <begin position="32"/>
        <end position="43"/>
    </location>
</feature>
<proteinExistence type="predicted"/>
<feature type="compositionally biased region" description="Basic and acidic residues" evidence="1">
    <location>
        <begin position="60"/>
        <end position="73"/>
    </location>
</feature>
<dbReference type="EMBL" id="OB691353">
    <property type="protein sequence ID" value="CAD7237737.1"/>
    <property type="molecule type" value="Genomic_DNA"/>
</dbReference>
<organism evidence="2">
    <name type="scientific">Cyprideis torosa</name>
    <dbReference type="NCBI Taxonomy" id="163714"/>
    <lineage>
        <taxon>Eukaryota</taxon>
        <taxon>Metazoa</taxon>
        <taxon>Ecdysozoa</taxon>
        <taxon>Arthropoda</taxon>
        <taxon>Crustacea</taxon>
        <taxon>Oligostraca</taxon>
        <taxon>Ostracoda</taxon>
        <taxon>Podocopa</taxon>
        <taxon>Podocopida</taxon>
        <taxon>Cytherocopina</taxon>
        <taxon>Cytheroidea</taxon>
        <taxon>Cytherideidae</taxon>
        <taxon>Cyprideis</taxon>
    </lineage>
</organism>
<feature type="compositionally biased region" description="Low complexity" evidence="1">
    <location>
        <begin position="103"/>
        <end position="113"/>
    </location>
</feature>
<reference evidence="2" key="1">
    <citation type="submission" date="2020-11" db="EMBL/GenBank/DDBJ databases">
        <authorList>
            <person name="Tran Van P."/>
        </authorList>
    </citation>
    <scope>NUCLEOTIDE SEQUENCE</scope>
</reference>
<sequence>MGDDSKAVEETSERKTSVGSSLLYAMGEVDDEKAYKPVEETSKKTSSSGVGSSLLFAMGDDNKTTEGTSERRTSVGSSLLYAMGGLMIDDSKSSKSVEKTSETKTSTSEVGSSLRFAMGDDTKTTEGTSERRTSVGSSLLYAMGEVDDEKAYKPVSARGRSWGEPEIRELRKVSRGGCDLYCLSVEDDRCIHLSCVVTPK</sequence>
<feature type="region of interest" description="Disordered" evidence="1">
    <location>
        <begin position="91"/>
        <end position="136"/>
    </location>
</feature>
<name>A0A7R8WVR0_9CRUS</name>
<evidence type="ECO:0000256" key="1">
    <source>
        <dbReference type="SAM" id="MobiDB-lite"/>
    </source>
</evidence>
<gene>
    <name evidence="2" type="ORF">CTOB1V02_LOCUS15552</name>
</gene>
<feature type="compositionally biased region" description="Basic and acidic residues" evidence="1">
    <location>
        <begin position="1"/>
        <end position="16"/>
    </location>
</feature>
<feature type="region of interest" description="Disordered" evidence="1">
    <location>
        <begin position="1"/>
        <end position="76"/>
    </location>
</feature>
<dbReference type="AlphaFoldDB" id="A0A7R8WVR0"/>
<feature type="compositionally biased region" description="Basic and acidic residues" evidence="1">
    <location>
        <begin position="91"/>
        <end position="102"/>
    </location>
</feature>
<evidence type="ECO:0000313" key="2">
    <source>
        <dbReference type="EMBL" id="CAD7237737.1"/>
    </source>
</evidence>
<feature type="compositionally biased region" description="Basic and acidic residues" evidence="1">
    <location>
        <begin position="118"/>
        <end position="133"/>
    </location>
</feature>
<accession>A0A7R8WVR0</accession>
<feature type="compositionally biased region" description="Low complexity" evidence="1">
    <location>
        <begin position="44"/>
        <end position="55"/>
    </location>
</feature>
<protein>
    <submittedName>
        <fullName evidence="2">Uncharacterized protein</fullName>
    </submittedName>
</protein>